<keyword evidence="4 9" id="KW-0479">Metal-binding</keyword>
<gene>
    <name evidence="9" type="primary">hcp</name>
    <name evidence="10" type="ORF">SAMN04489757_11013</name>
</gene>
<dbReference type="GO" id="GO:0042542">
    <property type="term" value="P:response to hydrogen peroxide"/>
    <property type="evidence" value="ECO:0007669"/>
    <property type="project" value="TreeGrafter"/>
</dbReference>
<dbReference type="InterPro" id="IPR004137">
    <property type="entry name" value="HCP/CODH"/>
</dbReference>
<dbReference type="STRING" id="1527.SAMN04489757_11013"/>
<evidence type="ECO:0000256" key="4">
    <source>
        <dbReference type="ARBA" id="ARBA00022723"/>
    </source>
</evidence>
<keyword evidence="11" id="KW-1185">Reference proteome</keyword>
<evidence type="ECO:0000256" key="9">
    <source>
        <dbReference type="HAMAP-Rule" id="MF_00069"/>
    </source>
</evidence>
<feature type="binding site" evidence="9">
    <location>
        <position position="19"/>
    </location>
    <ligand>
        <name>[4Fe-4S] cluster</name>
        <dbReference type="ChEBI" id="CHEBI:49883"/>
    </ligand>
</feature>
<dbReference type="EC" id="1.7.99.1" evidence="9"/>
<comment type="cofactor">
    <cofactor evidence="9">
        <name>[4Fe-4S] cluster</name>
        <dbReference type="ChEBI" id="CHEBI:49883"/>
    </cofactor>
    <text evidence="9">Binds 1 [4Fe-4S] cluster.</text>
</comment>
<evidence type="ECO:0000256" key="7">
    <source>
        <dbReference type="ARBA" id="ARBA00023014"/>
    </source>
</evidence>
<dbReference type="FunFam" id="1.20.1270.20:FF:000001">
    <property type="entry name" value="Hydroxylamine reductase"/>
    <property type="match status" value="1"/>
</dbReference>
<proteinExistence type="inferred from homology"/>
<evidence type="ECO:0000256" key="2">
    <source>
        <dbReference type="ARBA" id="ARBA00022485"/>
    </source>
</evidence>
<comment type="cofactor">
    <cofactor evidence="9">
        <name>hybrid [4Fe-2O-2S] cluster</name>
        <dbReference type="ChEBI" id="CHEBI:60519"/>
    </cofactor>
    <text evidence="9">Binds 1 hybrid [4Fe-2O-2S] cluster.</text>
</comment>
<evidence type="ECO:0000256" key="8">
    <source>
        <dbReference type="ARBA" id="ARBA00051350"/>
    </source>
</evidence>
<dbReference type="PANTHER" id="PTHR30109:SF0">
    <property type="entry name" value="HYDROXYLAMINE REDUCTASE"/>
    <property type="match status" value="1"/>
</dbReference>
<name>A0A1I5ELY5_9FIRM</name>
<comment type="function">
    <text evidence="9">Catalyzes the reduction of hydroxylamine to form NH(3) and H(2)O.</text>
</comment>
<dbReference type="GO" id="GO:0046872">
    <property type="term" value="F:metal ion binding"/>
    <property type="evidence" value="ECO:0007669"/>
    <property type="project" value="UniProtKB-KW"/>
</dbReference>
<keyword evidence="6 9" id="KW-0408">Iron</keyword>
<comment type="catalytic activity">
    <reaction evidence="8 9">
        <text>A + NH4(+) + H2O = hydroxylamine + AH2 + H(+)</text>
        <dbReference type="Rhea" id="RHEA:22052"/>
        <dbReference type="ChEBI" id="CHEBI:13193"/>
        <dbReference type="ChEBI" id="CHEBI:15377"/>
        <dbReference type="ChEBI" id="CHEBI:15378"/>
        <dbReference type="ChEBI" id="CHEBI:15429"/>
        <dbReference type="ChEBI" id="CHEBI:17499"/>
        <dbReference type="ChEBI" id="CHEBI:28938"/>
        <dbReference type="EC" id="1.7.99.1"/>
    </reaction>
</comment>
<dbReference type="Proteomes" id="UP000198806">
    <property type="component" value="Unassembled WGS sequence"/>
</dbReference>
<feature type="binding site" evidence="9">
    <location>
        <position position="453"/>
    </location>
    <ligand>
        <name>hybrid [4Fe-2O-2S] cluster</name>
        <dbReference type="ChEBI" id="CHEBI:60519"/>
    </ligand>
</feature>
<feature type="modified residue" description="Cysteine persulfide" evidence="9">
    <location>
        <position position="400"/>
    </location>
</feature>
<dbReference type="InterPro" id="IPR010048">
    <property type="entry name" value="Hydroxylam_reduct"/>
</dbReference>
<feature type="binding site" evidence="9">
    <location>
        <position position="7"/>
    </location>
    <ligand>
        <name>[4Fe-4S] cluster</name>
        <dbReference type="ChEBI" id="CHEBI:49883"/>
    </ligand>
</feature>
<dbReference type="PANTHER" id="PTHR30109">
    <property type="entry name" value="HYDROXYLAMINE REDUCTASE"/>
    <property type="match status" value="1"/>
</dbReference>
<dbReference type="InterPro" id="IPR016099">
    <property type="entry name" value="Prismane-like_a/b-sand"/>
</dbReference>
<dbReference type="CDD" id="cd01914">
    <property type="entry name" value="HCP"/>
    <property type="match status" value="1"/>
</dbReference>
<dbReference type="GO" id="GO:0050418">
    <property type="term" value="F:hydroxylamine reductase activity"/>
    <property type="evidence" value="ECO:0007669"/>
    <property type="project" value="UniProtKB-UniRule"/>
</dbReference>
<dbReference type="SUPFAM" id="SSF56821">
    <property type="entry name" value="Prismane protein-like"/>
    <property type="match status" value="1"/>
</dbReference>
<feature type="binding site" evidence="9">
    <location>
        <position position="265"/>
    </location>
    <ligand>
        <name>hybrid [4Fe-2O-2S] cluster</name>
        <dbReference type="ChEBI" id="CHEBI:60519"/>
    </ligand>
</feature>
<dbReference type="Gene3D" id="3.40.50.2030">
    <property type="match status" value="2"/>
</dbReference>
<feature type="binding site" evidence="9">
    <location>
        <position position="10"/>
    </location>
    <ligand>
        <name>[4Fe-4S] cluster</name>
        <dbReference type="ChEBI" id="CHEBI:49883"/>
    </ligand>
</feature>
<dbReference type="FunFam" id="3.40.50.2030:FF:000002">
    <property type="entry name" value="Hydroxylamine reductase"/>
    <property type="match status" value="1"/>
</dbReference>
<dbReference type="AlphaFoldDB" id="A0A1I5ELY5"/>
<dbReference type="GO" id="GO:0004601">
    <property type="term" value="F:peroxidase activity"/>
    <property type="evidence" value="ECO:0007669"/>
    <property type="project" value="TreeGrafter"/>
</dbReference>
<keyword evidence="5 9" id="KW-0560">Oxidoreductase</keyword>
<accession>A0A1I5ELY5</accession>
<evidence type="ECO:0000313" key="11">
    <source>
        <dbReference type="Proteomes" id="UP000198806"/>
    </source>
</evidence>
<feature type="binding site" evidence="9">
    <location>
        <position position="490"/>
    </location>
    <ligand>
        <name>hybrid [4Fe-2O-2S] cluster</name>
        <dbReference type="ChEBI" id="CHEBI:60519"/>
    </ligand>
</feature>
<dbReference type="OrthoDB" id="9761526at2"/>
<dbReference type="InterPro" id="IPR016100">
    <property type="entry name" value="Prismane_a-bundle"/>
</dbReference>
<dbReference type="Gene3D" id="1.20.1270.20">
    <property type="match status" value="2"/>
</dbReference>
<sequence length="545" mass="59639">MENKMFCYQCQETAGCTGCTKFGVCGKSPDLARMQDLLIYVTKGLSEVTTRLRAEGQTIGTDINYLVTLNLFTTITNANFDDKVFYDRVRMTLNVKRDLLQKLNNTANLPDAATWDASTDEEFDTKSTTVGVLRTENEDVRSLRELITYGLKGLAAYVKHANALSFENEEVCAFMQSTLAKTLDDTLTADELVALTLETGKFGVDGMALLDKANTTSYGNPEITKVNIGVGKNPGILISGHDLKDLEQLLEQTQGTGVDVYTHSEMLPAHYYPAFKKYSNFIGNYGNAWWKQNEEFASFNGPILMTTNCIVPPKDSYKDRLYTTGAAGFVGCKHIPGGTGDKKDFSEIIEHAKRCAAPTEIETGEIVGGFAHNQVFELAGAVVDAVKSGAIKKFFVMAGCDGRAKSRNYYTDFAKALPQDTVILTAGCAKYKYNKLPLGDIGGIPRVLDAGQCNDSYSLVLIALKLKEVFGLEDVNDLPIAYNIAWYEQKAVIVLLSLLYLGVKNIHLGPTLPAFLSPNVAKVLVENFGIAGIGTVEDDLKLFMA</sequence>
<feature type="binding site" evidence="9">
    <location>
        <position position="488"/>
    </location>
    <ligand>
        <name>hybrid [4Fe-2O-2S] cluster</name>
        <dbReference type="ChEBI" id="CHEBI:60519"/>
    </ligand>
</feature>
<feature type="binding site" evidence="9">
    <location>
        <position position="309"/>
    </location>
    <ligand>
        <name>hybrid [4Fe-2O-2S] cluster</name>
        <dbReference type="ChEBI" id="CHEBI:60519"/>
    </ligand>
</feature>
<dbReference type="GO" id="GO:0051539">
    <property type="term" value="F:4 iron, 4 sulfur cluster binding"/>
    <property type="evidence" value="ECO:0007669"/>
    <property type="project" value="UniProtKB-KW"/>
</dbReference>
<feature type="binding site" description="via persulfide group" evidence="9">
    <location>
        <position position="400"/>
    </location>
    <ligand>
        <name>hybrid [4Fe-2O-2S] cluster</name>
        <dbReference type="ChEBI" id="CHEBI:60519"/>
    </ligand>
</feature>
<dbReference type="HAMAP" id="MF_00069">
    <property type="entry name" value="Hydroxylam_reduct"/>
    <property type="match status" value="1"/>
</dbReference>
<feature type="binding site" evidence="9">
    <location>
        <position position="241"/>
    </location>
    <ligand>
        <name>hybrid [4Fe-2O-2S] cluster</name>
        <dbReference type="ChEBI" id="CHEBI:60519"/>
    </ligand>
</feature>
<reference evidence="10 11" key="1">
    <citation type="submission" date="2016-10" db="EMBL/GenBank/DDBJ databases">
        <authorList>
            <person name="de Groot N.N."/>
        </authorList>
    </citation>
    <scope>NUCLEOTIDE SEQUENCE [LARGE SCALE GENOMIC DNA]</scope>
    <source>
        <strain evidence="10 11">DSM 1283</strain>
    </source>
</reference>
<feature type="binding site" evidence="9">
    <location>
        <position position="428"/>
    </location>
    <ligand>
        <name>hybrid [4Fe-2O-2S] cluster</name>
        <dbReference type="ChEBI" id="CHEBI:60519"/>
    </ligand>
</feature>
<evidence type="ECO:0000313" key="10">
    <source>
        <dbReference type="EMBL" id="SFO12542.1"/>
    </source>
</evidence>
<organism evidence="10 11">
    <name type="scientific">Anaerocolumna aminovalerica</name>
    <dbReference type="NCBI Taxonomy" id="1527"/>
    <lineage>
        <taxon>Bacteria</taxon>
        <taxon>Bacillati</taxon>
        <taxon>Bacillota</taxon>
        <taxon>Clostridia</taxon>
        <taxon>Lachnospirales</taxon>
        <taxon>Lachnospiraceae</taxon>
        <taxon>Anaerocolumna</taxon>
    </lineage>
</organism>
<dbReference type="Pfam" id="PF03063">
    <property type="entry name" value="Prismane"/>
    <property type="match status" value="1"/>
</dbReference>
<protein>
    <recommendedName>
        <fullName evidence="9">Hydroxylamine reductase</fullName>
        <ecNumber evidence="9">1.7.99.1</ecNumber>
    </recommendedName>
    <alternativeName>
        <fullName evidence="9">Hybrid-cluster protein</fullName>
        <shortName evidence="9">HCP</shortName>
    </alternativeName>
    <alternativeName>
        <fullName evidence="9">Prismane protein</fullName>
    </alternativeName>
</protein>
<keyword evidence="3 9" id="KW-0963">Cytoplasm</keyword>
<dbReference type="PIRSF" id="PIRSF000076">
    <property type="entry name" value="HCP"/>
    <property type="match status" value="1"/>
</dbReference>
<keyword evidence="2 9" id="KW-0004">4Fe-4S</keyword>
<evidence type="ECO:0000256" key="3">
    <source>
        <dbReference type="ARBA" id="ARBA00022490"/>
    </source>
</evidence>
<comment type="similarity">
    <text evidence="9">Belongs to the HCP family.</text>
</comment>
<dbReference type="EMBL" id="FOWD01000010">
    <property type="protein sequence ID" value="SFO12542.1"/>
    <property type="molecule type" value="Genomic_DNA"/>
</dbReference>
<dbReference type="InterPro" id="IPR011254">
    <property type="entry name" value="Prismane-like_sf"/>
</dbReference>
<dbReference type="FunFam" id="3.40.50.2030:FF:000001">
    <property type="entry name" value="Hydroxylamine reductase"/>
    <property type="match status" value="1"/>
</dbReference>
<evidence type="ECO:0000256" key="1">
    <source>
        <dbReference type="ARBA" id="ARBA00004496"/>
    </source>
</evidence>
<dbReference type="NCBIfam" id="TIGR01703">
    <property type="entry name" value="hybrid_clust"/>
    <property type="match status" value="1"/>
</dbReference>
<evidence type="ECO:0000256" key="6">
    <source>
        <dbReference type="ARBA" id="ARBA00023004"/>
    </source>
</evidence>
<dbReference type="GO" id="GO:0005737">
    <property type="term" value="C:cytoplasm"/>
    <property type="evidence" value="ECO:0007669"/>
    <property type="project" value="UniProtKB-SubCell"/>
</dbReference>
<evidence type="ECO:0000256" key="5">
    <source>
        <dbReference type="ARBA" id="ARBA00023002"/>
    </source>
</evidence>
<feature type="binding site" evidence="9">
    <location>
        <position position="25"/>
    </location>
    <ligand>
        <name>[4Fe-4S] cluster</name>
        <dbReference type="ChEBI" id="CHEBI:49883"/>
    </ligand>
</feature>
<dbReference type="NCBIfam" id="NF003658">
    <property type="entry name" value="PRK05290.1"/>
    <property type="match status" value="1"/>
</dbReference>
<keyword evidence="7 9" id="KW-0411">Iron-sulfur</keyword>
<dbReference type="RefSeq" id="WP_091685711.1">
    <property type="nucleotide sequence ID" value="NZ_BAABFM010000061.1"/>
</dbReference>
<comment type="subcellular location">
    <subcellularLocation>
        <location evidence="1 9">Cytoplasm</location>
    </subcellularLocation>
</comment>